<evidence type="ECO:0000313" key="1">
    <source>
        <dbReference type="EMBL" id="RVU90400.1"/>
    </source>
</evidence>
<dbReference type="Proteomes" id="UP000238180">
    <property type="component" value="Unassembled WGS sequence"/>
</dbReference>
<dbReference type="EMBL" id="RQSM01000003">
    <property type="protein sequence ID" value="RVU90400.1"/>
    <property type="molecule type" value="Genomic_DNA"/>
</dbReference>
<dbReference type="Proteomes" id="UP000288951">
    <property type="component" value="Unassembled WGS sequence"/>
</dbReference>
<keyword evidence="4" id="KW-1185">Reference proteome</keyword>
<proteinExistence type="predicted"/>
<organism evidence="2 3">
    <name type="scientific">Flavobacterium columnare</name>
    <dbReference type="NCBI Taxonomy" id="996"/>
    <lineage>
        <taxon>Bacteria</taxon>
        <taxon>Pseudomonadati</taxon>
        <taxon>Bacteroidota</taxon>
        <taxon>Flavobacteriia</taxon>
        <taxon>Flavobacteriales</taxon>
        <taxon>Flavobacteriaceae</taxon>
        <taxon>Flavobacterium</taxon>
    </lineage>
</organism>
<evidence type="ECO:0000313" key="3">
    <source>
        <dbReference type="Proteomes" id="UP000238180"/>
    </source>
</evidence>
<reference evidence="2" key="1">
    <citation type="submission" date="2018-02" db="EMBL/GenBank/DDBJ databases">
        <authorList>
            <person name="Cohen D.B."/>
            <person name="Kent A.D."/>
        </authorList>
    </citation>
    <scope>NUCLEOTIDE SEQUENCE [LARGE SCALE GENOMIC DNA]</scope>
    <source>
        <strain evidence="2">CIP109753</strain>
    </source>
</reference>
<gene>
    <name evidence="1" type="ORF">EH230_05510</name>
    <name evidence="2" type="ORF">FLACOL_02301</name>
</gene>
<dbReference type="EMBL" id="OLKH01000123">
    <property type="protein sequence ID" value="SPE78286.1"/>
    <property type="molecule type" value="Genomic_DNA"/>
</dbReference>
<dbReference type="RefSeq" id="WP_105196795.1">
    <property type="nucleotide sequence ID" value="NZ_OLKH01000123.1"/>
</dbReference>
<sequence>MNKTIFLLSLSFLVLNSIQAQKKKPTDNTVNLLLIKNGEASIVFNKKKDLYLVVIKDSMLLTKNKPEFVPNTVKVAPIKVKNKTFYHVSWKAVEKKETSLGKEFVNLTENQIWNPVKKTLLIANIEKSIDITEIEYLDKFKNASQTISKKRNEGYLFSLLSNGDFSLSNKNNMTKYSYNEKTDKYESVKR</sequence>
<dbReference type="AlphaFoldDB" id="A0A2N9PD44"/>
<protein>
    <submittedName>
        <fullName evidence="2">Uncharacterized protein</fullName>
    </submittedName>
</protein>
<evidence type="ECO:0000313" key="2">
    <source>
        <dbReference type="EMBL" id="SPE78286.1"/>
    </source>
</evidence>
<accession>A0A2N9PD44</accession>
<name>A0A2N9PD44_9FLAO</name>
<reference evidence="1" key="2">
    <citation type="submission" date="2018-12" db="EMBL/GenBank/DDBJ databases">
        <title>Draft genome sequence of Flaovobacterium columnare ARS1 isolated from channel catfish in Alabama.</title>
        <authorList>
            <person name="Cai W."/>
            <person name="Arias C."/>
        </authorList>
    </citation>
    <scope>NUCLEOTIDE SEQUENCE [LARGE SCALE GENOMIC DNA]</scope>
    <source>
        <strain evidence="1">ARS1</strain>
    </source>
</reference>
<dbReference type="OrthoDB" id="1363973at2"/>
<evidence type="ECO:0000313" key="4">
    <source>
        <dbReference type="Proteomes" id="UP000288951"/>
    </source>
</evidence>